<gene>
    <name evidence="3" type="ORF">JTE90_004857</name>
</gene>
<dbReference type="PROSITE" id="PS51029">
    <property type="entry name" value="MADF"/>
    <property type="match status" value="1"/>
</dbReference>
<accession>A0AAV6UV34</accession>
<evidence type="ECO:0000256" key="1">
    <source>
        <dbReference type="SAM" id="MobiDB-lite"/>
    </source>
</evidence>
<proteinExistence type="predicted"/>
<evidence type="ECO:0000313" key="3">
    <source>
        <dbReference type="EMBL" id="KAG8187111.1"/>
    </source>
</evidence>
<dbReference type="PANTHER" id="PTHR21505">
    <property type="entry name" value="MADF DOMAIN-CONTAINING PROTEIN-RELATED"/>
    <property type="match status" value="1"/>
</dbReference>
<feature type="domain" description="MADF" evidence="2">
    <location>
        <begin position="11"/>
        <end position="109"/>
    </location>
</feature>
<reference evidence="3 4" key="1">
    <citation type="journal article" date="2022" name="Nat. Ecol. Evol.">
        <title>A masculinizing supergene underlies an exaggerated male reproductive morph in a spider.</title>
        <authorList>
            <person name="Hendrickx F."/>
            <person name="De Corte Z."/>
            <person name="Sonet G."/>
            <person name="Van Belleghem S.M."/>
            <person name="Kostlbacher S."/>
            <person name="Vangestel C."/>
        </authorList>
    </citation>
    <scope>NUCLEOTIDE SEQUENCE [LARGE SCALE GENOMIC DNA]</scope>
    <source>
        <strain evidence="3">W744_W776</strain>
    </source>
</reference>
<feature type="compositionally biased region" description="Low complexity" evidence="1">
    <location>
        <begin position="137"/>
        <end position="148"/>
    </location>
</feature>
<sequence>MSVSNKDFVISVIDLYKEHSCLWKTSDPDYHNKVKRNLALSSLVDLFKTVDPTATKDVVLKKLNSMRGSFRKELNKVRASERSGTGADDVHVPKLWYYDKMLFLEEQEIPRISVSIRSVLDEMPFGIDETDNDDTSDTASQASSSSTTPRQGGFKRPRSKADQVLEKISKRIDQPAETPAPKLQFSSFGDHVAEKLRSMPPEMTPVCQKLIGDVLFYGEMQNLNMTSRILTDYVSHRPTVPPNPSTLSEEVTVSSNPIMSAYYEAMSTIQHE</sequence>
<evidence type="ECO:0000259" key="2">
    <source>
        <dbReference type="PROSITE" id="PS51029"/>
    </source>
</evidence>
<keyword evidence="4" id="KW-1185">Reference proteome</keyword>
<dbReference type="EMBL" id="JAFNEN010000278">
    <property type="protein sequence ID" value="KAG8187111.1"/>
    <property type="molecule type" value="Genomic_DNA"/>
</dbReference>
<evidence type="ECO:0000313" key="4">
    <source>
        <dbReference type="Proteomes" id="UP000827092"/>
    </source>
</evidence>
<dbReference type="SMART" id="SM00595">
    <property type="entry name" value="MADF"/>
    <property type="match status" value="1"/>
</dbReference>
<dbReference type="Proteomes" id="UP000827092">
    <property type="component" value="Unassembled WGS sequence"/>
</dbReference>
<dbReference type="PANTHER" id="PTHR21505:SF8">
    <property type="entry name" value="DPT-YFP REPRESSOR BY OVEREXPRESSION, ISOFORM D-RELATED"/>
    <property type="match status" value="1"/>
</dbReference>
<organism evidence="3 4">
    <name type="scientific">Oedothorax gibbosus</name>
    <dbReference type="NCBI Taxonomy" id="931172"/>
    <lineage>
        <taxon>Eukaryota</taxon>
        <taxon>Metazoa</taxon>
        <taxon>Ecdysozoa</taxon>
        <taxon>Arthropoda</taxon>
        <taxon>Chelicerata</taxon>
        <taxon>Arachnida</taxon>
        <taxon>Araneae</taxon>
        <taxon>Araneomorphae</taxon>
        <taxon>Entelegynae</taxon>
        <taxon>Araneoidea</taxon>
        <taxon>Linyphiidae</taxon>
        <taxon>Erigoninae</taxon>
        <taxon>Oedothorax</taxon>
    </lineage>
</organism>
<feature type="region of interest" description="Disordered" evidence="1">
    <location>
        <begin position="125"/>
        <end position="163"/>
    </location>
</feature>
<protein>
    <recommendedName>
        <fullName evidence="2">MADF domain-containing protein</fullName>
    </recommendedName>
</protein>
<dbReference type="AlphaFoldDB" id="A0AAV6UV34"/>
<comment type="caution">
    <text evidence="3">The sequence shown here is derived from an EMBL/GenBank/DDBJ whole genome shotgun (WGS) entry which is preliminary data.</text>
</comment>
<dbReference type="Pfam" id="PF10545">
    <property type="entry name" value="MADF_DNA_bdg"/>
    <property type="match status" value="1"/>
</dbReference>
<dbReference type="InterPro" id="IPR006578">
    <property type="entry name" value="MADF-dom"/>
</dbReference>
<name>A0AAV6UV34_9ARAC</name>